<keyword evidence="2" id="KW-1185">Reference proteome</keyword>
<evidence type="ECO:0000313" key="1">
    <source>
        <dbReference type="EMBL" id="GBP50280.1"/>
    </source>
</evidence>
<comment type="caution">
    <text evidence="1">The sequence shown here is derived from an EMBL/GenBank/DDBJ whole genome shotgun (WGS) entry which is preliminary data.</text>
</comment>
<dbReference type="Proteomes" id="UP000299102">
    <property type="component" value="Unassembled WGS sequence"/>
</dbReference>
<proteinExistence type="predicted"/>
<evidence type="ECO:0000313" key="2">
    <source>
        <dbReference type="Proteomes" id="UP000299102"/>
    </source>
</evidence>
<protein>
    <submittedName>
        <fullName evidence="1">Uncharacterized protein</fullName>
    </submittedName>
</protein>
<sequence>MHGVFGTNIEFKIREPVETASHNLFISDRGARSLTPPRPRWTLTTTVSSAIATDQRAFGGTERVVEFDLKSIALEKRDAQSREQKWATVNEC</sequence>
<name>A0A4C1WHE7_EUMVA</name>
<gene>
    <name evidence="1" type="ORF">EVAR_40822_1</name>
</gene>
<dbReference type="EMBL" id="BGZK01000562">
    <property type="protein sequence ID" value="GBP50280.1"/>
    <property type="molecule type" value="Genomic_DNA"/>
</dbReference>
<dbReference type="AlphaFoldDB" id="A0A4C1WHE7"/>
<organism evidence="1 2">
    <name type="scientific">Eumeta variegata</name>
    <name type="common">Bagworm moth</name>
    <name type="synonym">Eumeta japonica</name>
    <dbReference type="NCBI Taxonomy" id="151549"/>
    <lineage>
        <taxon>Eukaryota</taxon>
        <taxon>Metazoa</taxon>
        <taxon>Ecdysozoa</taxon>
        <taxon>Arthropoda</taxon>
        <taxon>Hexapoda</taxon>
        <taxon>Insecta</taxon>
        <taxon>Pterygota</taxon>
        <taxon>Neoptera</taxon>
        <taxon>Endopterygota</taxon>
        <taxon>Lepidoptera</taxon>
        <taxon>Glossata</taxon>
        <taxon>Ditrysia</taxon>
        <taxon>Tineoidea</taxon>
        <taxon>Psychidae</taxon>
        <taxon>Oiketicinae</taxon>
        <taxon>Eumeta</taxon>
    </lineage>
</organism>
<reference evidence="1 2" key="1">
    <citation type="journal article" date="2019" name="Commun. Biol.">
        <title>The bagworm genome reveals a unique fibroin gene that provides high tensile strength.</title>
        <authorList>
            <person name="Kono N."/>
            <person name="Nakamura H."/>
            <person name="Ohtoshi R."/>
            <person name="Tomita M."/>
            <person name="Numata K."/>
            <person name="Arakawa K."/>
        </authorList>
    </citation>
    <scope>NUCLEOTIDE SEQUENCE [LARGE SCALE GENOMIC DNA]</scope>
</reference>
<accession>A0A4C1WHE7</accession>